<dbReference type="OrthoDB" id="9801052at2"/>
<dbReference type="AlphaFoldDB" id="A3D6T4"/>
<dbReference type="InterPro" id="IPR003329">
    <property type="entry name" value="Cytidylyl_trans"/>
</dbReference>
<dbReference type="HOGENOM" id="CLU_479727_0_0_6"/>
<evidence type="ECO:0000256" key="1">
    <source>
        <dbReference type="ARBA" id="ARBA00022679"/>
    </source>
</evidence>
<dbReference type="SUPFAM" id="SSF53448">
    <property type="entry name" value="Nucleotide-diphospho-sugar transferases"/>
    <property type="match status" value="1"/>
</dbReference>
<gene>
    <name evidence="4" type="ordered locus">Sbal_2965</name>
</gene>
<name>A3D6T4_SHEB5</name>
<dbReference type="InterPro" id="IPR029044">
    <property type="entry name" value="Nucleotide-diphossugar_trans"/>
</dbReference>
<dbReference type="Gene3D" id="3.90.550.10">
    <property type="entry name" value="Spore Coat Polysaccharide Biosynthesis Protein SpsA, Chain A"/>
    <property type="match status" value="1"/>
</dbReference>
<keyword evidence="1 4" id="KW-0808">Transferase</keyword>
<dbReference type="STRING" id="325240.Sbal_2965"/>
<keyword evidence="5" id="KW-1185">Reference proteome</keyword>
<keyword evidence="2 4" id="KW-0548">Nucleotidyltransferase</keyword>
<dbReference type="RefSeq" id="WP_011847328.1">
    <property type="nucleotide sequence ID" value="NC_009052.1"/>
</dbReference>
<dbReference type="GO" id="GO:0005829">
    <property type="term" value="C:cytosol"/>
    <property type="evidence" value="ECO:0007669"/>
    <property type="project" value="TreeGrafter"/>
</dbReference>
<evidence type="ECO:0000313" key="4">
    <source>
        <dbReference type="EMBL" id="ABN62447.1"/>
    </source>
</evidence>
<dbReference type="EMBL" id="CP000563">
    <property type="protein sequence ID" value="ABN62447.1"/>
    <property type="molecule type" value="Genomic_DNA"/>
</dbReference>
<dbReference type="Proteomes" id="UP000001557">
    <property type="component" value="Chromosome"/>
</dbReference>
<evidence type="ECO:0000256" key="2">
    <source>
        <dbReference type="ARBA" id="ARBA00022695"/>
    </source>
</evidence>
<reference evidence="4 5" key="1">
    <citation type="submission" date="2007-02" db="EMBL/GenBank/DDBJ databases">
        <title>Complete sequence of chromosome of Shewanella baltica OS155.</title>
        <authorList>
            <consortium name="US DOE Joint Genome Institute"/>
            <person name="Copeland A."/>
            <person name="Lucas S."/>
            <person name="Lapidus A."/>
            <person name="Barry K."/>
            <person name="Detter J.C."/>
            <person name="Glavina del Rio T."/>
            <person name="Hammon N."/>
            <person name="Israni S."/>
            <person name="Dalin E."/>
            <person name="Tice H."/>
            <person name="Pitluck S."/>
            <person name="Sims D.R."/>
            <person name="Brettin T."/>
            <person name="Bruce D."/>
            <person name="Han C."/>
            <person name="Tapia R."/>
            <person name="Brainard J."/>
            <person name="Schmutz J."/>
            <person name="Larimer F."/>
            <person name="Land M."/>
            <person name="Hauser L."/>
            <person name="Kyrpides N."/>
            <person name="Mikhailova N."/>
            <person name="Brettar I."/>
            <person name="Klappenbach J."/>
            <person name="Konstantinidis K."/>
            <person name="Rodrigues J."/>
            <person name="Tiedje J."/>
            <person name="Richardson P."/>
        </authorList>
    </citation>
    <scope>NUCLEOTIDE SEQUENCE [LARGE SCALE GENOMIC DNA]</scope>
    <source>
        <strain evidence="5">OS155 / ATCC BAA-1091</strain>
    </source>
</reference>
<dbReference type="PANTHER" id="PTHR42866">
    <property type="entry name" value="3-DEOXY-MANNO-OCTULOSONATE CYTIDYLYLTRANSFERASE"/>
    <property type="match status" value="1"/>
</dbReference>
<evidence type="ECO:0000313" key="5">
    <source>
        <dbReference type="Proteomes" id="UP000001557"/>
    </source>
</evidence>
<protein>
    <submittedName>
        <fullName evidence="4">Acylneuraminate cytidylyltransferase</fullName>
    </submittedName>
</protein>
<dbReference type="GO" id="GO:0008690">
    <property type="term" value="F:3-deoxy-manno-octulosonate cytidylyltransferase activity"/>
    <property type="evidence" value="ECO:0007669"/>
    <property type="project" value="TreeGrafter"/>
</dbReference>
<evidence type="ECO:0000256" key="3">
    <source>
        <dbReference type="ARBA" id="ARBA00022985"/>
    </source>
</evidence>
<keyword evidence="3" id="KW-0448">Lipopolysaccharide biosynthesis</keyword>
<organism evidence="4 5">
    <name type="scientific">Shewanella baltica (strain OS155 / ATCC BAA-1091)</name>
    <dbReference type="NCBI Taxonomy" id="325240"/>
    <lineage>
        <taxon>Bacteria</taxon>
        <taxon>Pseudomonadati</taxon>
        <taxon>Pseudomonadota</taxon>
        <taxon>Gammaproteobacteria</taxon>
        <taxon>Alteromonadales</taxon>
        <taxon>Shewanellaceae</taxon>
        <taxon>Shewanella</taxon>
    </lineage>
</organism>
<dbReference type="Pfam" id="PF02348">
    <property type="entry name" value="CTP_transf_3"/>
    <property type="match status" value="1"/>
</dbReference>
<dbReference type="GO" id="GO:0009103">
    <property type="term" value="P:lipopolysaccharide biosynthetic process"/>
    <property type="evidence" value="ECO:0007669"/>
    <property type="project" value="UniProtKB-KW"/>
</dbReference>
<sequence length="568" mass="63857">MSKALAIVGARLNSSRLAGKHLLELAGKPLIEQLWRRLTLCQEVNSFELATTADDFNKPLINWAHAHQICCHPFEGDVNDLMARLDNIIQRQAPDFIIYICGDCPLIAPDFIDYALTRLKASGKDSIKLHDGVISIHEGMAFYSRKGWGKLMSVSQCAMSREHVGYADRITPVLDYLSIPDSANYSQIKHRISVDTQADYRFMEEVYRRWYKIHTVDTIVSLVWVQQQLLEDPMLAAINNHVKQKAANKLYAKASIYCHLGPSIGLGHYKRSKLIADALQEYLGIGAIVHVQYEGPQLEKTSPRLHWYKNENELLKAMILDPNPLIVLDLHPDFISLPALRKTLQPLGDKNTKIVGIDKLISIIDELDWLFIPSFNNSFQHPKVSVGWQNYLFPSMLQQTKKHQILVLTGGSDALDYGTILPTLLSKLCTDWPIIWVQGPLAPPPLLPLSSTISVLTDPDDLHELIAESEIILTCYGLSLFESIFSSAASILLPTQHLCDSVELELLIKEHCCLTSSSLPDAISKLEALLSDCNARQKLQKEASRVFNDHAGMINLMEDIQRLLEQSV</sequence>
<dbReference type="KEGG" id="sbl:Sbal_2965"/>
<proteinExistence type="predicted"/>
<dbReference type="PANTHER" id="PTHR42866:SF2">
    <property type="entry name" value="3-DEOXY-MANNO-OCTULOSONATE CYTIDYLYLTRANSFERASE, MITOCHONDRIAL"/>
    <property type="match status" value="1"/>
</dbReference>
<accession>A3D6T4</accession>